<dbReference type="eggNOG" id="COG0675">
    <property type="taxonomic scope" value="Bacteria"/>
</dbReference>
<evidence type="ECO:0000259" key="2">
    <source>
        <dbReference type="Pfam" id="PF07282"/>
    </source>
</evidence>
<dbReference type="AlphaFoldDB" id="B8GCG7"/>
<dbReference type="RefSeq" id="WP_015940869.1">
    <property type="nucleotide sequence ID" value="NC_011831.1"/>
</dbReference>
<protein>
    <submittedName>
        <fullName evidence="3">Transposase, IS605 OrfB family</fullName>
    </submittedName>
</protein>
<evidence type="ECO:0000313" key="4">
    <source>
        <dbReference type="Proteomes" id="UP000002508"/>
    </source>
</evidence>
<accession>B8GCG7</accession>
<dbReference type="NCBIfam" id="TIGR01766">
    <property type="entry name" value="IS200/IS605 family accessory protein TnpB-like domain"/>
    <property type="match status" value="1"/>
</dbReference>
<keyword evidence="1" id="KW-0238">DNA-binding</keyword>
<dbReference type="PANTHER" id="PTHR30405:SF11">
    <property type="entry name" value="RNA-GUIDED DNA ENDONUCLEASE RV2885C-RELATED"/>
    <property type="match status" value="1"/>
</dbReference>
<dbReference type="Pfam" id="PF07282">
    <property type="entry name" value="Cas12f1-like_TNB"/>
    <property type="match status" value="1"/>
</dbReference>
<dbReference type="InterPro" id="IPR051399">
    <property type="entry name" value="RNA-guided_DNA_endo/Transpos"/>
</dbReference>
<feature type="domain" description="Cas12f1-like TNB" evidence="2">
    <location>
        <begin position="278"/>
        <end position="344"/>
    </location>
</feature>
<organism evidence="3 4">
    <name type="scientific">Chloroflexus aggregans (strain MD-66 / DSM 9485)</name>
    <dbReference type="NCBI Taxonomy" id="326427"/>
    <lineage>
        <taxon>Bacteria</taxon>
        <taxon>Bacillati</taxon>
        <taxon>Chloroflexota</taxon>
        <taxon>Chloroflexia</taxon>
        <taxon>Chloroflexales</taxon>
        <taxon>Chloroflexineae</taxon>
        <taxon>Chloroflexaceae</taxon>
        <taxon>Chloroflexus</taxon>
    </lineage>
</organism>
<dbReference type="STRING" id="326427.Cagg_2125"/>
<dbReference type="HOGENOM" id="CLU_032903_3_2_0"/>
<dbReference type="InterPro" id="IPR010095">
    <property type="entry name" value="Cas12f1-like_TNB"/>
</dbReference>
<proteinExistence type="predicted"/>
<dbReference type="EMBL" id="CP001337">
    <property type="protein sequence ID" value="ACL25011.1"/>
    <property type="molecule type" value="Genomic_DNA"/>
</dbReference>
<sequence length="370" mass="41410">MKLTVQLNLLPTPEQADARKRSLETANAACDYISRIAFSTRTFRQFARHTLVYRDVRATFGRTAQLAVRWIANVADAYKLDRKVQRSFRPYGAVADDDRILSFAMPDSLVSIWTLDGRQAIPFVCGERQRALLAARQGERDLISHRGNWHLLVTCDVKEAEPQDVDGVLGIDVGVATIAADSDGVTSSGTAINTVRYRHRRLRSTLQQIGTLGRRRRLRTLAGQERRFARHVNHCISKWIVAKAECTKRAIALENLTHMRTRMKARRSQRAPLHSWSFAQLKAFIVYKAALKGIPVHFVDPRNTSRTCPACGHCAKENRRTQASFVCTSCGFAGPADVIAAGNIARRAAVNRPYCSETDASVAPEQSRRL</sequence>
<reference evidence="3" key="1">
    <citation type="submission" date="2008-12" db="EMBL/GenBank/DDBJ databases">
        <title>Complete sequence of Chloroflexus aggregans DSM 9485.</title>
        <authorList>
            <consortium name="US DOE Joint Genome Institute"/>
            <person name="Lucas S."/>
            <person name="Copeland A."/>
            <person name="Lapidus A."/>
            <person name="Glavina del Rio T."/>
            <person name="Dalin E."/>
            <person name="Tice H."/>
            <person name="Pitluck S."/>
            <person name="Foster B."/>
            <person name="Larimer F."/>
            <person name="Land M."/>
            <person name="Hauser L."/>
            <person name="Kyrpides N."/>
            <person name="Mikhailova N."/>
            <person name="Bryant D."/>
            <person name="Richardson P."/>
        </authorList>
    </citation>
    <scope>NUCLEOTIDE SEQUENCE</scope>
    <source>
        <strain evidence="3">DSM 9485</strain>
    </source>
</reference>
<evidence type="ECO:0000313" key="3">
    <source>
        <dbReference type="EMBL" id="ACL25011.1"/>
    </source>
</evidence>
<dbReference type="NCBIfam" id="NF040570">
    <property type="entry name" value="guided_TnpB"/>
    <property type="match status" value="1"/>
</dbReference>
<gene>
    <name evidence="3" type="ordered locus">Cagg_2125</name>
</gene>
<dbReference type="GO" id="GO:0003677">
    <property type="term" value="F:DNA binding"/>
    <property type="evidence" value="ECO:0007669"/>
    <property type="project" value="UniProtKB-KW"/>
</dbReference>
<name>B8GCG7_CHLAD</name>
<dbReference type="Proteomes" id="UP000002508">
    <property type="component" value="Chromosome"/>
</dbReference>
<dbReference type="PANTHER" id="PTHR30405">
    <property type="entry name" value="TRANSPOSASE"/>
    <property type="match status" value="1"/>
</dbReference>
<keyword evidence="4" id="KW-1185">Reference proteome</keyword>
<dbReference type="KEGG" id="cag:Cagg_2125"/>
<evidence type="ECO:0000256" key="1">
    <source>
        <dbReference type="ARBA" id="ARBA00023125"/>
    </source>
</evidence>